<protein>
    <submittedName>
        <fullName evidence="1">Uncharacterized protein</fullName>
    </submittedName>
</protein>
<organism evidence="1 2">
    <name type="scientific">Romboutsia sedimentorum</name>
    <dbReference type="NCBI Taxonomy" id="1368474"/>
    <lineage>
        <taxon>Bacteria</taxon>
        <taxon>Bacillati</taxon>
        <taxon>Bacillota</taxon>
        <taxon>Clostridia</taxon>
        <taxon>Peptostreptococcales</taxon>
        <taxon>Peptostreptococcaceae</taxon>
        <taxon>Romboutsia</taxon>
    </lineage>
</organism>
<keyword evidence="2" id="KW-1185">Reference proteome</keyword>
<evidence type="ECO:0000313" key="2">
    <source>
        <dbReference type="Proteomes" id="UP001301012"/>
    </source>
</evidence>
<name>A0ABT7E7S4_9FIRM</name>
<accession>A0ABT7E7S4</accession>
<reference evidence="1 2" key="1">
    <citation type="submission" date="2023-05" db="EMBL/GenBank/DDBJ databases">
        <title>Rombocin, a short stable natural nisin variant, displays selective antimicrobial activity against Listeria monocytogenes and employs dual mode of action to kill target bacterial strains.</title>
        <authorList>
            <person name="Wambui J."/>
            <person name="Stephan R."/>
            <person name="Kuipers O.P."/>
        </authorList>
    </citation>
    <scope>NUCLEOTIDE SEQUENCE [LARGE SCALE GENOMIC DNA]</scope>
    <source>
        <strain evidence="1 2">RC002</strain>
    </source>
</reference>
<gene>
    <name evidence="1" type="ORF">QOZ84_01045</name>
</gene>
<comment type="caution">
    <text evidence="1">The sequence shown here is derived from an EMBL/GenBank/DDBJ whole genome shotgun (WGS) entry which is preliminary data.</text>
</comment>
<sequence>MTIPATKSILDVKSGNIISQYSKDKIVLLGIYTSDNDPYPKEIEILLTPEDENLAPISTIFPYSGSYLQLFIANFTGDNKSEIMVRGILEGIGNYDIAVVYKHENNKLIEIFDQGKFCERNVCIANYFDDYKVFINYDTKKYSIDLSSRPREYLDQIYSPSGIVNVSDSPTIGDPSSVYPIKQVTNTYYNLMVKQKVIGLSDSDILGVIQTLVKLTGSKCENVYKGLLLFPHPTNHNNKRQYKNNFIKKKTNIT</sequence>
<proteinExistence type="predicted"/>
<evidence type="ECO:0000313" key="1">
    <source>
        <dbReference type="EMBL" id="MDK2562118.1"/>
    </source>
</evidence>
<dbReference type="Proteomes" id="UP001301012">
    <property type="component" value="Unassembled WGS sequence"/>
</dbReference>
<dbReference type="EMBL" id="JASKYM010000001">
    <property type="protein sequence ID" value="MDK2562118.1"/>
    <property type="molecule type" value="Genomic_DNA"/>
</dbReference>
<dbReference type="RefSeq" id="WP_284131104.1">
    <property type="nucleotide sequence ID" value="NZ_JASKYM010000001.1"/>
</dbReference>